<dbReference type="InterPro" id="IPR004507">
    <property type="entry name" value="UbiX-like"/>
</dbReference>
<dbReference type="Proteomes" id="UP000034112">
    <property type="component" value="Unassembled WGS sequence"/>
</dbReference>
<reference evidence="6" key="1">
    <citation type="journal article" date="2015" name="Genome Announc.">
        <title>Draft whole-genome sequence of the biocontrol agent Trichoderma harzianum T6776.</title>
        <authorList>
            <person name="Baroncelli R."/>
            <person name="Piaggeschi G."/>
            <person name="Fiorini L."/>
            <person name="Bertolini E."/>
            <person name="Zapparata A."/>
            <person name="Pe M.E."/>
            <person name="Sarrocco S."/>
            <person name="Vannacci G."/>
        </authorList>
    </citation>
    <scope>NUCLEOTIDE SEQUENCE [LARGE SCALE GENOMIC DNA]</scope>
    <source>
        <strain evidence="6">T6776</strain>
    </source>
</reference>
<sequence>MPGGDSAATENIPAGDFDLLLFRRRRFRTAKACYPCRRRKVKCDLNQPCGTCISREHPDLCDYTTNTFAGAESSTSEQSPSIREQPEGAHVNLPAAEIAQGLFVDLALPFSTKVHLGSESLPGIFSMSGRTGKQPSTTQVKLSTDPRLIFELLCLQDSSTTFPFTNLWMPGDGIEKVYSALPEDDVILNHFRLYQESLFHLEPSIVNLRHFETALLEFLRKRRAVTPNSYLEPLSESTSSWFGLLFGILSCGAQLAVVEGVEGELDTTKAWVFGLAIRLAQTLGLHCTPDPNSISNPRKREEAIIRSSIWRSLIWQDTLASLCYDRPSGIVVLESIPSNTASPRFYSFFDSCHHLFVTANKIGHALNQAKFAGERLSHETVLDFRKLVNIIETRSVPHLQDPSKCQSKNDYIQHYIFRLFTDSVMVCLYRPAMTGDESQDDDITDYYLNRCRSTLQTYMELMNLNAPFQRLWFFVHITFSSALILGQAAYARNVHSDKTFLKRFFNSLSQNRAFVSVPVYENAWRLLHEFLTANDNNMED</sequence>
<name>A0A0F9XUJ1_TRIHA</name>
<dbReference type="Pfam" id="PF00172">
    <property type="entry name" value="Zn_clus"/>
    <property type="match status" value="1"/>
</dbReference>
<organism evidence="5 6">
    <name type="scientific">Trichoderma harzianum</name>
    <name type="common">Hypocrea lixii</name>
    <dbReference type="NCBI Taxonomy" id="5544"/>
    <lineage>
        <taxon>Eukaryota</taxon>
        <taxon>Fungi</taxon>
        <taxon>Dikarya</taxon>
        <taxon>Ascomycota</taxon>
        <taxon>Pezizomycotina</taxon>
        <taxon>Sordariomycetes</taxon>
        <taxon>Hypocreomycetidae</taxon>
        <taxon>Hypocreales</taxon>
        <taxon>Hypocreaceae</taxon>
        <taxon>Trichoderma</taxon>
    </lineage>
</organism>
<accession>A0A0F9XUJ1</accession>
<dbReference type="InterPro" id="IPR007219">
    <property type="entry name" value="XnlR_reg_dom"/>
</dbReference>
<evidence type="ECO:0000256" key="2">
    <source>
        <dbReference type="ARBA" id="ARBA00023242"/>
    </source>
</evidence>
<comment type="caution">
    <text evidence="5">The sequence shown here is derived from an EMBL/GenBank/DDBJ whole genome shotgun (WGS) entry which is preliminary data.</text>
</comment>
<dbReference type="SMART" id="SM00906">
    <property type="entry name" value="Fungal_trans"/>
    <property type="match status" value="1"/>
</dbReference>
<dbReference type="SMART" id="SM00066">
    <property type="entry name" value="GAL4"/>
    <property type="match status" value="1"/>
</dbReference>
<dbReference type="InterPro" id="IPR036864">
    <property type="entry name" value="Zn2-C6_fun-type_DNA-bd_sf"/>
</dbReference>
<proteinExistence type="predicted"/>
<dbReference type="CDD" id="cd12148">
    <property type="entry name" value="fungal_TF_MHR"/>
    <property type="match status" value="1"/>
</dbReference>
<keyword evidence="2" id="KW-0539">Nucleus</keyword>
<keyword evidence="3" id="KW-0812">Transmembrane</keyword>
<dbReference type="OrthoDB" id="1747771at2759"/>
<dbReference type="Gene3D" id="4.10.240.10">
    <property type="entry name" value="Zn(2)-C6 fungal-type DNA-binding domain"/>
    <property type="match status" value="1"/>
</dbReference>
<dbReference type="SUPFAM" id="SSF57701">
    <property type="entry name" value="Zn2/Cys6 DNA-binding domain"/>
    <property type="match status" value="1"/>
</dbReference>
<dbReference type="PROSITE" id="PS50048">
    <property type="entry name" value="ZN2_CY6_FUNGAL_2"/>
    <property type="match status" value="1"/>
</dbReference>
<evidence type="ECO:0000313" key="5">
    <source>
        <dbReference type="EMBL" id="KKP03748.1"/>
    </source>
</evidence>
<keyword evidence="3" id="KW-0472">Membrane</keyword>
<gene>
    <name evidence="5" type="ORF">THAR02_04136</name>
</gene>
<dbReference type="GO" id="GO:0016831">
    <property type="term" value="F:carboxy-lyase activity"/>
    <property type="evidence" value="ECO:0007669"/>
    <property type="project" value="TreeGrafter"/>
</dbReference>
<dbReference type="GO" id="GO:0000981">
    <property type="term" value="F:DNA-binding transcription factor activity, RNA polymerase II-specific"/>
    <property type="evidence" value="ECO:0007669"/>
    <property type="project" value="InterPro"/>
</dbReference>
<dbReference type="PANTHER" id="PTHR43374:SF1">
    <property type="entry name" value="FLAVIN PRENYLTRANSFERASE PAD1, MITOCHONDRIAL"/>
    <property type="match status" value="1"/>
</dbReference>
<dbReference type="OMA" id="YPFTNLW"/>
<feature type="domain" description="Zn(2)-C6 fungal-type" evidence="4">
    <location>
        <begin position="32"/>
        <end position="63"/>
    </location>
</feature>
<evidence type="ECO:0000313" key="6">
    <source>
        <dbReference type="Proteomes" id="UP000034112"/>
    </source>
</evidence>
<feature type="transmembrane region" description="Helical" evidence="3">
    <location>
        <begin position="471"/>
        <end position="491"/>
    </location>
</feature>
<dbReference type="InterPro" id="IPR001138">
    <property type="entry name" value="Zn2Cys6_DnaBD"/>
</dbReference>
<dbReference type="CDD" id="cd00067">
    <property type="entry name" value="GAL4"/>
    <property type="match status" value="1"/>
</dbReference>
<keyword evidence="1" id="KW-0479">Metal-binding</keyword>
<evidence type="ECO:0000256" key="1">
    <source>
        <dbReference type="ARBA" id="ARBA00022723"/>
    </source>
</evidence>
<dbReference type="EMBL" id="JOKZ01000099">
    <property type="protein sequence ID" value="KKP03748.1"/>
    <property type="molecule type" value="Genomic_DNA"/>
</dbReference>
<dbReference type="AlphaFoldDB" id="A0A0F9XUJ1"/>
<evidence type="ECO:0000256" key="3">
    <source>
        <dbReference type="SAM" id="Phobius"/>
    </source>
</evidence>
<dbReference type="PANTHER" id="PTHR43374">
    <property type="entry name" value="FLAVIN PRENYLTRANSFERASE"/>
    <property type="match status" value="1"/>
</dbReference>
<keyword evidence="3" id="KW-1133">Transmembrane helix</keyword>
<dbReference type="GO" id="GO:0006351">
    <property type="term" value="P:DNA-templated transcription"/>
    <property type="evidence" value="ECO:0007669"/>
    <property type="project" value="InterPro"/>
</dbReference>
<evidence type="ECO:0000259" key="4">
    <source>
        <dbReference type="PROSITE" id="PS50048"/>
    </source>
</evidence>
<dbReference type="GO" id="GO:0003677">
    <property type="term" value="F:DNA binding"/>
    <property type="evidence" value="ECO:0007669"/>
    <property type="project" value="InterPro"/>
</dbReference>
<protein>
    <recommendedName>
        <fullName evidence="4">Zn(2)-C6 fungal-type domain-containing protein</fullName>
    </recommendedName>
</protein>
<dbReference type="PROSITE" id="PS00463">
    <property type="entry name" value="ZN2_CY6_FUNGAL_1"/>
    <property type="match status" value="1"/>
</dbReference>
<dbReference type="GO" id="GO:0008270">
    <property type="term" value="F:zinc ion binding"/>
    <property type="evidence" value="ECO:0007669"/>
    <property type="project" value="InterPro"/>
</dbReference>